<evidence type="ECO:0000259" key="1">
    <source>
        <dbReference type="Pfam" id="PF22818"/>
    </source>
</evidence>
<dbReference type="SUPFAM" id="SSF54637">
    <property type="entry name" value="Thioesterase/thiol ester dehydrase-isomerase"/>
    <property type="match status" value="1"/>
</dbReference>
<protein>
    <submittedName>
        <fullName evidence="2">3-hydroxyacyl-[acyl-carrier-protein] dehydratase</fullName>
    </submittedName>
</protein>
<dbReference type="GO" id="GO:0016829">
    <property type="term" value="F:lyase activity"/>
    <property type="evidence" value="ECO:0007669"/>
    <property type="project" value="UniProtKB-KW"/>
</dbReference>
<dbReference type="Gene3D" id="3.10.129.10">
    <property type="entry name" value="Hotdog Thioesterase"/>
    <property type="match status" value="1"/>
</dbReference>
<dbReference type="EMBL" id="CACVAQ010000269">
    <property type="protein sequence ID" value="CAA6818985.1"/>
    <property type="molecule type" value="Genomic_DNA"/>
</dbReference>
<sequence>MLQGDFFTTKQQEIIENTIHSQISLNVEHPIYKGHFPQQPVVPGVCMMQIVAELSTAALGKKVSLKKANQAKFLIPIIPQKNPLLDVKIKYTSNEDGSLKISASIQDSTVIFFKFKGTLA</sequence>
<dbReference type="InterPro" id="IPR054545">
    <property type="entry name" value="ApeI-like"/>
</dbReference>
<name>A0A6S6TI51_9BACT</name>
<accession>A0A6S6TI51</accession>
<proteinExistence type="predicted"/>
<dbReference type="AlphaFoldDB" id="A0A6S6TI51"/>
<organism evidence="2">
    <name type="scientific">uncultured Aureispira sp</name>
    <dbReference type="NCBI Taxonomy" id="1331704"/>
    <lineage>
        <taxon>Bacteria</taxon>
        <taxon>Pseudomonadati</taxon>
        <taxon>Bacteroidota</taxon>
        <taxon>Saprospiria</taxon>
        <taxon>Saprospirales</taxon>
        <taxon>Saprospiraceae</taxon>
        <taxon>Aureispira</taxon>
        <taxon>environmental samples</taxon>
    </lineage>
</organism>
<feature type="domain" description="ApeI dehydratase-like" evidence="1">
    <location>
        <begin position="15"/>
        <end position="95"/>
    </location>
</feature>
<evidence type="ECO:0000313" key="2">
    <source>
        <dbReference type="EMBL" id="CAA6818985.1"/>
    </source>
</evidence>
<reference evidence="2" key="1">
    <citation type="submission" date="2020-01" db="EMBL/GenBank/DDBJ databases">
        <authorList>
            <person name="Meier V. D."/>
            <person name="Meier V D."/>
        </authorList>
    </citation>
    <scope>NUCLEOTIDE SEQUENCE</scope>
    <source>
        <strain evidence="2">HLG_WM_MAG_10</strain>
    </source>
</reference>
<gene>
    <name evidence="2" type="ORF">HELGO_WM17599</name>
</gene>
<dbReference type="Pfam" id="PF22818">
    <property type="entry name" value="ApeI-like"/>
    <property type="match status" value="1"/>
</dbReference>
<dbReference type="InterPro" id="IPR029069">
    <property type="entry name" value="HotDog_dom_sf"/>
</dbReference>